<name>A0A5J6HD80_STRAD</name>
<evidence type="ECO:0000256" key="6">
    <source>
        <dbReference type="ARBA" id="ARBA00023160"/>
    </source>
</evidence>
<dbReference type="InterPro" id="IPR036736">
    <property type="entry name" value="ACP-like_sf"/>
</dbReference>
<dbReference type="GO" id="GO:0016020">
    <property type="term" value="C:membrane"/>
    <property type="evidence" value="ECO:0007669"/>
    <property type="project" value="GOC"/>
</dbReference>
<dbReference type="OrthoDB" id="9804551at2"/>
<comment type="pathway">
    <text evidence="7">Lipid metabolism; fatty acid biosynthesis.</text>
</comment>
<dbReference type="NCBIfam" id="NF002147">
    <property type="entry name" value="PRK00982.1-1"/>
    <property type="match status" value="1"/>
</dbReference>
<proteinExistence type="inferred from homology"/>
<dbReference type="EMBL" id="CP023695">
    <property type="protein sequence ID" value="QEV16540.1"/>
    <property type="molecule type" value="Genomic_DNA"/>
</dbReference>
<evidence type="ECO:0000256" key="3">
    <source>
        <dbReference type="ARBA" id="ARBA00022553"/>
    </source>
</evidence>
<feature type="domain" description="Carrier" evidence="8">
    <location>
        <begin position="5"/>
        <end position="80"/>
    </location>
</feature>
<keyword evidence="5 7" id="KW-0443">Lipid metabolism</keyword>
<comment type="PTM">
    <text evidence="7">4'-phosphopantetheine is transferred from CoA to a specific serine of apo-ACP by AcpS. This modification is essential for activity because fatty acids are bound in thioester linkage to the sulfhydryl of the prosthetic group.</text>
</comment>
<keyword evidence="1 7" id="KW-0596">Phosphopantetheine</keyword>
<dbReference type="GO" id="GO:0005829">
    <property type="term" value="C:cytosol"/>
    <property type="evidence" value="ECO:0007669"/>
    <property type="project" value="TreeGrafter"/>
</dbReference>
<evidence type="ECO:0000256" key="7">
    <source>
        <dbReference type="HAMAP-Rule" id="MF_01217"/>
    </source>
</evidence>
<dbReference type="Pfam" id="PF00550">
    <property type="entry name" value="PP-binding"/>
    <property type="match status" value="1"/>
</dbReference>
<dbReference type="GO" id="GO:0009245">
    <property type="term" value="P:lipid A biosynthetic process"/>
    <property type="evidence" value="ECO:0007669"/>
    <property type="project" value="TreeGrafter"/>
</dbReference>
<dbReference type="UniPathway" id="UPA00094"/>
<keyword evidence="3 7" id="KW-0597">Phosphoprotein</keyword>
<evidence type="ECO:0000313" key="10">
    <source>
        <dbReference type="Proteomes" id="UP000326553"/>
    </source>
</evidence>
<gene>
    <name evidence="7" type="primary">acpP</name>
    <name evidence="9" type="ORF">CP975_02570</name>
</gene>
<keyword evidence="2 7" id="KW-0444">Lipid biosynthesis</keyword>
<dbReference type="AlphaFoldDB" id="A0A5J6HD80"/>
<dbReference type="Gene3D" id="1.10.1200.10">
    <property type="entry name" value="ACP-like"/>
    <property type="match status" value="1"/>
</dbReference>
<comment type="function">
    <text evidence="7">Carrier of the growing fatty acid chain in fatty acid biosynthesis.</text>
</comment>
<organism evidence="9 10">
    <name type="scientific">Streptomyces alboniger</name>
    <dbReference type="NCBI Taxonomy" id="132473"/>
    <lineage>
        <taxon>Bacteria</taxon>
        <taxon>Bacillati</taxon>
        <taxon>Actinomycetota</taxon>
        <taxon>Actinomycetes</taxon>
        <taxon>Kitasatosporales</taxon>
        <taxon>Streptomycetaceae</taxon>
        <taxon>Streptomyces</taxon>
        <taxon>Streptomyces aurantiacus group</taxon>
    </lineage>
</organism>
<dbReference type="SUPFAM" id="SSF47336">
    <property type="entry name" value="ACP-like"/>
    <property type="match status" value="1"/>
</dbReference>
<feature type="modified residue" description="O-(pantetheine 4'-phosphoryl)serine" evidence="7">
    <location>
        <position position="40"/>
    </location>
</feature>
<keyword evidence="6 7" id="KW-0275">Fatty acid biosynthesis</keyword>
<evidence type="ECO:0000256" key="1">
    <source>
        <dbReference type="ARBA" id="ARBA00022450"/>
    </source>
</evidence>
<evidence type="ECO:0000259" key="8">
    <source>
        <dbReference type="PROSITE" id="PS50075"/>
    </source>
</evidence>
<keyword evidence="10" id="KW-1185">Reference proteome</keyword>
<comment type="subcellular location">
    <subcellularLocation>
        <location evidence="7">Cytoplasm</location>
    </subcellularLocation>
</comment>
<dbReference type="Proteomes" id="UP000326553">
    <property type="component" value="Chromosome"/>
</dbReference>
<dbReference type="GO" id="GO:0000035">
    <property type="term" value="F:acyl binding"/>
    <property type="evidence" value="ECO:0007669"/>
    <property type="project" value="TreeGrafter"/>
</dbReference>
<evidence type="ECO:0000256" key="4">
    <source>
        <dbReference type="ARBA" id="ARBA00022832"/>
    </source>
</evidence>
<comment type="similarity">
    <text evidence="7">Belongs to the acyl carrier protein (ACP) family.</text>
</comment>
<protein>
    <recommendedName>
        <fullName evidence="7">Acyl carrier protein</fullName>
        <shortName evidence="7">ACP</shortName>
    </recommendedName>
</protein>
<dbReference type="PANTHER" id="PTHR20863">
    <property type="entry name" value="ACYL CARRIER PROTEIN"/>
    <property type="match status" value="1"/>
</dbReference>
<dbReference type="InterPro" id="IPR009081">
    <property type="entry name" value="PP-bd_ACP"/>
</dbReference>
<keyword evidence="7" id="KW-0963">Cytoplasm</keyword>
<dbReference type="RefSeq" id="WP_055528804.1">
    <property type="nucleotide sequence ID" value="NZ_CP023695.1"/>
</dbReference>
<evidence type="ECO:0000256" key="2">
    <source>
        <dbReference type="ARBA" id="ARBA00022516"/>
    </source>
</evidence>
<keyword evidence="4 7" id="KW-0276">Fatty acid metabolism</keyword>
<dbReference type="PROSITE" id="PS50075">
    <property type="entry name" value="CARRIER"/>
    <property type="match status" value="1"/>
</dbReference>
<dbReference type="PANTHER" id="PTHR20863:SF76">
    <property type="entry name" value="CARRIER DOMAIN-CONTAINING PROTEIN"/>
    <property type="match status" value="1"/>
</dbReference>
<accession>A0A5J6HD80</accession>
<reference evidence="9 10" key="1">
    <citation type="submission" date="2017-09" db="EMBL/GenBank/DDBJ databases">
        <authorList>
            <person name="Lee N."/>
            <person name="Cho B.-K."/>
        </authorList>
    </citation>
    <scope>NUCLEOTIDE SEQUENCE [LARGE SCALE GENOMIC DNA]</scope>
    <source>
        <strain evidence="9 10">ATCC 12461</strain>
    </source>
</reference>
<dbReference type="HAMAP" id="MF_01217">
    <property type="entry name" value="Acyl_carrier"/>
    <property type="match status" value="1"/>
</dbReference>
<evidence type="ECO:0000256" key="5">
    <source>
        <dbReference type="ARBA" id="ARBA00023098"/>
    </source>
</evidence>
<dbReference type="GO" id="GO:0000036">
    <property type="term" value="F:acyl carrier activity"/>
    <property type="evidence" value="ECO:0007669"/>
    <property type="project" value="UniProtKB-UniRule"/>
</dbReference>
<dbReference type="InterPro" id="IPR003231">
    <property type="entry name" value="ACP"/>
</dbReference>
<sequence>MTQNTDVLRTVAKLVEEVTGINAAEVTPEKSLVEDLDIDSLSMVEITVAVEEAYGVKFPEGSTAGLKTVGDVVGFITEDG</sequence>
<evidence type="ECO:0000313" key="9">
    <source>
        <dbReference type="EMBL" id="QEV16540.1"/>
    </source>
</evidence>
<dbReference type="KEGG" id="salw:CP975_02570"/>